<name>A0A327NG79_9BACT</name>
<dbReference type="Pfam" id="PF08305">
    <property type="entry name" value="NPCBM"/>
    <property type="match status" value="1"/>
</dbReference>
<evidence type="ECO:0000313" key="3">
    <source>
        <dbReference type="Proteomes" id="UP000249016"/>
    </source>
</evidence>
<dbReference type="Proteomes" id="UP000249016">
    <property type="component" value="Unassembled WGS sequence"/>
</dbReference>
<proteinExistence type="predicted"/>
<keyword evidence="3" id="KW-1185">Reference proteome</keyword>
<sequence length="187" mass="20983">MAIKPYNQPINNLPMHSHTPLLFVQKTGLLVLCLLMSLGVRAQTKDGKRTILLDFLDLNKLTQTIGRPQVTGERADLKINKRRFMYGIHTRTESRLYLELDGKVDEFSAEVGIDDRSTAFRVDTVDKTKSTANFYVIGDGKVLWESGTMKYGENAKPVHVQLAGIKELLLKVTGGPVIRTLIGWMPN</sequence>
<dbReference type="InterPro" id="IPR038637">
    <property type="entry name" value="NPCBM_sf"/>
</dbReference>
<dbReference type="OrthoDB" id="226366at2"/>
<dbReference type="AlphaFoldDB" id="A0A327NG79"/>
<dbReference type="SMART" id="SM00776">
    <property type="entry name" value="NPCBM"/>
    <property type="match status" value="1"/>
</dbReference>
<feature type="domain" description="Glycosyl hydrolase family 98 putative carbohydrate-binding module" evidence="1">
    <location>
        <begin position="47"/>
        <end position="180"/>
    </location>
</feature>
<gene>
    <name evidence="2" type="ORF">HMF3257_38155</name>
</gene>
<accession>A0A327NG79</accession>
<comment type="caution">
    <text evidence="2">The sequence shown here is derived from an EMBL/GenBank/DDBJ whole genome shotgun (WGS) entry which is preliminary data.</text>
</comment>
<protein>
    <recommendedName>
        <fullName evidence="1">Glycosyl hydrolase family 98 putative carbohydrate-binding module domain-containing protein</fullName>
    </recommendedName>
</protein>
<reference evidence="2 3" key="1">
    <citation type="submission" date="2018-06" db="EMBL/GenBank/DDBJ databases">
        <title>Spirosoma sp. HMF3257 Genome sequencing and assembly.</title>
        <authorList>
            <person name="Kang H."/>
            <person name="Cha I."/>
            <person name="Kim H."/>
            <person name="Kang J."/>
            <person name="Joh K."/>
        </authorList>
    </citation>
    <scope>NUCLEOTIDE SEQUENCE [LARGE SCALE GENOMIC DNA]</scope>
    <source>
        <strain evidence="2 3">HMF3257</strain>
    </source>
</reference>
<dbReference type="Gene3D" id="2.60.120.1060">
    <property type="entry name" value="NPCBM/NEW2 domain"/>
    <property type="match status" value="1"/>
</dbReference>
<evidence type="ECO:0000313" key="2">
    <source>
        <dbReference type="EMBL" id="RAI72956.1"/>
    </source>
</evidence>
<dbReference type="InterPro" id="IPR008979">
    <property type="entry name" value="Galactose-bd-like_sf"/>
</dbReference>
<organism evidence="2 3">
    <name type="scientific">Spirosoma telluris</name>
    <dbReference type="NCBI Taxonomy" id="2183553"/>
    <lineage>
        <taxon>Bacteria</taxon>
        <taxon>Pseudomonadati</taxon>
        <taxon>Bacteroidota</taxon>
        <taxon>Cytophagia</taxon>
        <taxon>Cytophagales</taxon>
        <taxon>Cytophagaceae</taxon>
        <taxon>Spirosoma</taxon>
    </lineage>
</organism>
<dbReference type="InterPro" id="IPR013222">
    <property type="entry name" value="Glyco_hyd_98_carb-bd"/>
</dbReference>
<evidence type="ECO:0000259" key="1">
    <source>
        <dbReference type="SMART" id="SM00776"/>
    </source>
</evidence>
<dbReference type="SUPFAM" id="SSF49785">
    <property type="entry name" value="Galactose-binding domain-like"/>
    <property type="match status" value="1"/>
</dbReference>
<dbReference type="RefSeq" id="WP_111351059.1">
    <property type="nucleotide sequence ID" value="NZ_QLII01000003.1"/>
</dbReference>
<dbReference type="EMBL" id="QLII01000003">
    <property type="protein sequence ID" value="RAI72956.1"/>
    <property type="molecule type" value="Genomic_DNA"/>
</dbReference>